<evidence type="ECO:0000313" key="2">
    <source>
        <dbReference type="EMBL" id="MEY8018213.1"/>
    </source>
</evidence>
<evidence type="ECO:0008006" key="4">
    <source>
        <dbReference type="Google" id="ProtNLM"/>
    </source>
</evidence>
<feature type="transmembrane region" description="Helical" evidence="1">
    <location>
        <begin position="7"/>
        <end position="27"/>
    </location>
</feature>
<reference evidence="2 3" key="1">
    <citation type="submission" date="2024-08" db="EMBL/GenBank/DDBJ databases">
        <title>Mycobacterium servetensis sp. nov., a novel rapid-growing mycobacterial species recovered from a human patient in Zaragoza, Spain.</title>
        <authorList>
            <person name="Tristancho-Baro A.I."/>
            <person name="Buenestado-Serrano S."/>
            <person name="Garcia De Viedma D."/>
            <person name="Milagro-Beamonte A."/>
            <person name="Burillo N."/>
            <person name="Sanz S."/>
            <person name="Lopez-Calleja A.I."/>
            <person name="Penas-Utrilla D."/>
            <person name="Guardingo M."/>
            <person name="Garcia M.J."/>
            <person name="Vinuelas-Bayon J."/>
        </authorList>
    </citation>
    <scope>NUCLEOTIDE SEQUENCE [LARGE SCALE GENOMIC DNA]</scope>
    <source>
        <strain evidence="3">HUMS_12744610</strain>
    </source>
</reference>
<feature type="transmembrane region" description="Helical" evidence="1">
    <location>
        <begin position="65"/>
        <end position="86"/>
    </location>
</feature>
<dbReference type="RefSeq" id="WP_369740848.1">
    <property type="nucleotide sequence ID" value="NZ_JBGEDP010000001.1"/>
</dbReference>
<dbReference type="Proteomes" id="UP001564760">
    <property type="component" value="Unassembled WGS sequence"/>
</dbReference>
<keyword evidence="1" id="KW-0812">Transmembrane</keyword>
<evidence type="ECO:0000313" key="3">
    <source>
        <dbReference type="Proteomes" id="UP001564760"/>
    </source>
</evidence>
<protein>
    <recommendedName>
        <fullName evidence="4">Transmembrane protein</fullName>
    </recommendedName>
</protein>
<organism evidence="2 3">
    <name type="scientific">Mycobacterium servetii</name>
    <dbReference type="NCBI Taxonomy" id="3237418"/>
    <lineage>
        <taxon>Bacteria</taxon>
        <taxon>Bacillati</taxon>
        <taxon>Actinomycetota</taxon>
        <taxon>Actinomycetes</taxon>
        <taxon>Mycobacteriales</taxon>
        <taxon>Mycobacteriaceae</taxon>
        <taxon>Mycobacterium</taxon>
    </lineage>
</organism>
<sequence length="90" mass="9390">MRGDTIVGAVGGLAAGYVLWLVAFSVGNDTTTVSRWVPVVLLAALVLGAGAGVSGWWLRRRRKLAWAAFAIGLPILPVALTVAVLADTYL</sequence>
<name>A0ABV4C7N2_9MYCO</name>
<dbReference type="EMBL" id="JBGEDP010000001">
    <property type="protein sequence ID" value="MEY8018213.1"/>
    <property type="molecule type" value="Genomic_DNA"/>
</dbReference>
<keyword evidence="1" id="KW-0472">Membrane</keyword>
<feature type="transmembrane region" description="Helical" evidence="1">
    <location>
        <begin position="39"/>
        <end position="58"/>
    </location>
</feature>
<evidence type="ECO:0000256" key="1">
    <source>
        <dbReference type="SAM" id="Phobius"/>
    </source>
</evidence>
<comment type="caution">
    <text evidence="2">The sequence shown here is derived from an EMBL/GenBank/DDBJ whole genome shotgun (WGS) entry which is preliminary data.</text>
</comment>
<proteinExistence type="predicted"/>
<gene>
    <name evidence="2" type="ORF">AB8998_26230</name>
</gene>
<accession>A0ABV4C7N2</accession>
<keyword evidence="1" id="KW-1133">Transmembrane helix</keyword>
<keyword evidence="3" id="KW-1185">Reference proteome</keyword>